<proteinExistence type="inferred from homology"/>
<comment type="caution">
    <text evidence="9">The sequence shown here is derived from an EMBL/GenBank/DDBJ whole genome shotgun (WGS) entry which is preliminary data.</text>
</comment>
<evidence type="ECO:0000256" key="4">
    <source>
        <dbReference type="ARBA" id="ARBA00023110"/>
    </source>
</evidence>
<comment type="catalytic activity">
    <reaction evidence="1">
        <text>[protein]-peptidylproline (omega=180) = [protein]-peptidylproline (omega=0)</text>
        <dbReference type="Rhea" id="RHEA:16237"/>
        <dbReference type="Rhea" id="RHEA-COMP:10747"/>
        <dbReference type="Rhea" id="RHEA-COMP:10748"/>
        <dbReference type="ChEBI" id="CHEBI:83833"/>
        <dbReference type="ChEBI" id="CHEBI:83834"/>
        <dbReference type="EC" id="5.2.1.8"/>
    </reaction>
</comment>
<feature type="signal peptide" evidence="7">
    <location>
        <begin position="1"/>
        <end position="17"/>
    </location>
</feature>
<feature type="chain" id="PRO_5016034397" description="peptidylprolyl isomerase" evidence="7">
    <location>
        <begin position="18"/>
        <end position="298"/>
    </location>
</feature>
<reference evidence="9 10" key="1">
    <citation type="submission" date="2017-08" db="EMBL/GenBank/DDBJ databases">
        <title>Infants hospitalized years apart are colonized by the same room-sourced microbial strains.</title>
        <authorList>
            <person name="Brooks B."/>
            <person name="Olm M.R."/>
            <person name="Firek B.A."/>
            <person name="Baker R."/>
            <person name="Thomas B.C."/>
            <person name="Morowitz M.J."/>
            <person name="Banfield J.F."/>
        </authorList>
    </citation>
    <scope>NUCLEOTIDE SEQUENCE [LARGE SCALE GENOMIC DNA]</scope>
    <source>
        <strain evidence="9">S2_005_003_R2_42</strain>
    </source>
</reference>
<dbReference type="Gene3D" id="3.10.50.40">
    <property type="match status" value="1"/>
</dbReference>
<dbReference type="Proteomes" id="UP000249046">
    <property type="component" value="Unassembled WGS sequence"/>
</dbReference>
<dbReference type="InterPro" id="IPR046357">
    <property type="entry name" value="PPIase_dom_sf"/>
</dbReference>
<protein>
    <recommendedName>
        <fullName evidence="3">peptidylprolyl isomerase</fullName>
        <ecNumber evidence="3">5.2.1.8</ecNumber>
    </recommendedName>
</protein>
<keyword evidence="7" id="KW-0732">Signal</keyword>
<evidence type="ECO:0000256" key="6">
    <source>
        <dbReference type="SAM" id="MobiDB-lite"/>
    </source>
</evidence>
<dbReference type="EC" id="5.2.1.8" evidence="3"/>
<evidence type="ECO:0000256" key="7">
    <source>
        <dbReference type="SAM" id="SignalP"/>
    </source>
</evidence>
<evidence type="ECO:0000256" key="5">
    <source>
        <dbReference type="PROSITE-ProRule" id="PRU00278"/>
    </source>
</evidence>
<feature type="compositionally biased region" description="Low complexity" evidence="6">
    <location>
        <begin position="285"/>
        <end position="298"/>
    </location>
</feature>
<dbReference type="GO" id="GO:0003755">
    <property type="term" value="F:peptidyl-prolyl cis-trans isomerase activity"/>
    <property type="evidence" value="ECO:0007669"/>
    <property type="project" value="UniProtKB-KW"/>
</dbReference>
<dbReference type="InterPro" id="IPR000297">
    <property type="entry name" value="PPIase_PpiC"/>
</dbReference>
<keyword evidence="5" id="KW-0413">Isomerase</keyword>
<name>A0A2W5MPN6_9GAMM</name>
<gene>
    <name evidence="9" type="ORF">DI564_00035</name>
</gene>
<evidence type="ECO:0000313" key="9">
    <source>
        <dbReference type="EMBL" id="PZQ19673.1"/>
    </source>
</evidence>
<evidence type="ECO:0000256" key="2">
    <source>
        <dbReference type="ARBA" id="ARBA00007656"/>
    </source>
</evidence>
<dbReference type="EMBL" id="QFPO01000001">
    <property type="protein sequence ID" value="PZQ19673.1"/>
    <property type="molecule type" value="Genomic_DNA"/>
</dbReference>
<comment type="similarity">
    <text evidence="2">Belongs to the PpiC/parvulin rotamase family.</text>
</comment>
<feature type="domain" description="PpiC" evidence="8">
    <location>
        <begin position="146"/>
        <end position="234"/>
    </location>
</feature>
<evidence type="ECO:0000313" key="10">
    <source>
        <dbReference type="Proteomes" id="UP000249046"/>
    </source>
</evidence>
<dbReference type="PROSITE" id="PS50198">
    <property type="entry name" value="PPIC_PPIASE_2"/>
    <property type="match status" value="1"/>
</dbReference>
<dbReference type="AlphaFoldDB" id="A0A2W5MPN6"/>
<dbReference type="PANTHER" id="PTHR47245">
    <property type="entry name" value="PEPTIDYLPROLYL ISOMERASE"/>
    <property type="match status" value="1"/>
</dbReference>
<organism evidence="9 10">
    <name type="scientific">Rhodanobacter denitrificans</name>
    <dbReference type="NCBI Taxonomy" id="666685"/>
    <lineage>
        <taxon>Bacteria</taxon>
        <taxon>Pseudomonadati</taxon>
        <taxon>Pseudomonadota</taxon>
        <taxon>Gammaproteobacteria</taxon>
        <taxon>Lysobacterales</taxon>
        <taxon>Rhodanobacteraceae</taxon>
        <taxon>Rhodanobacter</taxon>
    </lineage>
</organism>
<evidence type="ECO:0000256" key="1">
    <source>
        <dbReference type="ARBA" id="ARBA00000971"/>
    </source>
</evidence>
<feature type="region of interest" description="Disordered" evidence="6">
    <location>
        <begin position="274"/>
        <end position="298"/>
    </location>
</feature>
<dbReference type="PANTHER" id="PTHR47245:SF2">
    <property type="entry name" value="PEPTIDYL-PROLYL CIS-TRANS ISOMERASE HP_0175-RELATED"/>
    <property type="match status" value="1"/>
</dbReference>
<dbReference type="InterPro" id="IPR050245">
    <property type="entry name" value="PrsA_foldase"/>
</dbReference>
<sequence>MFAAPHRRFAVSSLVLALGLAGCGGGSSSSSSGAVIQLKAEPTVAVINGQQVPQSLLESLAKLRQLDLAKPDDYEKAFKELTEYVLLAQEAQREKLADDPVYAASVEVGRLQAVANASVLALRAKAQIDPSILMAEYEDQLAKVGKFSYDLTQLVFSTEEEALKAAGEVVAGKPFGTVFNEYNGTARQARSFAQMRLPQLPPDIAAALQTLKAGETMKVPIQTQAGWHLIHVDKIEPFVAPPFERVRDAIRERMATQLVDERVAKLREEADIELIGQAPKPAEPAPAAEPAAAGDKKD</sequence>
<evidence type="ECO:0000259" key="8">
    <source>
        <dbReference type="PROSITE" id="PS50198"/>
    </source>
</evidence>
<evidence type="ECO:0000256" key="3">
    <source>
        <dbReference type="ARBA" id="ARBA00013194"/>
    </source>
</evidence>
<accession>A0A2W5MPN6</accession>
<dbReference type="Pfam" id="PF13145">
    <property type="entry name" value="Rotamase_2"/>
    <property type="match status" value="1"/>
</dbReference>
<dbReference type="PROSITE" id="PS51257">
    <property type="entry name" value="PROKAR_LIPOPROTEIN"/>
    <property type="match status" value="1"/>
</dbReference>
<keyword evidence="4 5" id="KW-0697">Rotamase</keyword>
<dbReference type="SUPFAM" id="SSF54534">
    <property type="entry name" value="FKBP-like"/>
    <property type="match status" value="1"/>
</dbReference>